<dbReference type="InterPro" id="IPR036010">
    <property type="entry name" value="2Fe-2S_ferredoxin-like_sf"/>
</dbReference>
<dbReference type="InterPro" id="IPR051452">
    <property type="entry name" value="Diverse_Oxidoreductases"/>
</dbReference>
<dbReference type="SUPFAM" id="SSF47741">
    <property type="entry name" value="CO dehydrogenase ISP C-domain like"/>
    <property type="match status" value="1"/>
</dbReference>
<evidence type="ECO:0000256" key="4">
    <source>
        <dbReference type="ARBA" id="ARBA00023004"/>
    </source>
</evidence>
<dbReference type="CDD" id="cd00207">
    <property type="entry name" value="fer2"/>
    <property type="match status" value="1"/>
</dbReference>
<dbReference type="Pfam" id="PF00111">
    <property type="entry name" value="Fer2"/>
    <property type="match status" value="1"/>
</dbReference>
<dbReference type="InterPro" id="IPR036884">
    <property type="entry name" value="2Fe-2S-bd_dom_sf"/>
</dbReference>
<evidence type="ECO:0000259" key="7">
    <source>
        <dbReference type="PROSITE" id="PS51085"/>
    </source>
</evidence>
<dbReference type="InterPro" id="IPR001041">
    <property type="entry name" value="2Fe-2S_ferredoxin-type"/>
</dbReference>
<dbReference type="Gene3D" id="1.10.150.120">
    <property type="entry name" value="[2Fe-2S]-binding domain"/>
    <property type="match status" value="1"/>
</dbReference>
<evidence type="ECO:0000256" key="3">
    <source>
        <dbReference type="ARBA" id="ARBA00023002"/>
    </source>
</evidence>
<sequence length="160" mass="17010">MKESTISLKVNGDSYTLRVPVNRTLLQVIREDLGLTGTKEGCCEGECGACTILLDGRPVNSCLVLAVEADGHEITTVEGLSSEGVLHPLQQAFIEEGAIQCGFCTPGMLMAALGLLNENASPTEEEILKGIEGNLCRCTGYTRIIKAIKKASEIVAQGKQ</sequence>
<keyword evidence="1" id="KW-0001">2Fe-2S</keyword>
<dbReference type="PANTHER" id="PTHR44379:SF5">
    <property type="entry name" value="OXIDOREDUCTASE WITH IRON-SULFUR SUBUNIT"/>
    <property type="match status" value="1"/>
</dbReference>
<evidence type="ECO:0000256" key="1">
    <source>
        <dbReference type="ARBA" id="ARBA00022714"/>
    </source>
</evidence>
<dbReference type="FunFam" id="3.10.20.30:FF:000020">
    <property type="entry name" value="Xanthine dehydrogenase iron-sulfur subunit"/>
    <property type="match status" value="1"/>
</dbReference>
<keyword evidence="2" id="KW-0479">Metal-binding</keyword>
<gene>
    <name evidence="8" type="ORF">MTY_0335</name>
</gene>
<dbReference type="PROSITE" id="PS51085">
    <property type="entry name" value="2FE2S_FER_2"/>
    <property type="match status" value="1"/>
</dbReference>
<dbReference type="FunFam" id="1.10.150.120:FF:000003">
    <property type="entry name" value="Carbon monoxide dehydrogenase, small subunit"/>
    <property type="match status" value="1"/>
</dbReference>
<dbReference type="SUPFAM" id="SSF54292">
    <property type="entry name" value="2Fe-2S ferredoxin-like"/>
    <property type="match status" value="1"/>
</dbReference>
<evidence type="ECO:0000256" key="2">
    <source>
        <dbReference type="ARBA" id="ARBA00022723"/>
    </source>
</evidence>
<keyword evidence="4" id="KW-0408">Iron</keyword>
<dbReference type="GO" id="GO:0051537">
    <property type="term" value="F:2 iron, 2 sulfur cluster binding"/>
    <property type="evidence" value="ECO:0007669"/>
    <property type="project" value="UniProtKB-KW"/>
</dbReference>
<dbReference type="GO" id="GO:0016491">
    <property type="term" value="F:oxidoreductase activity"/>
    <property type="evidence" value="ECO:0007669"/>
    <property type="project" value="UniProtKB-KW"/>
</dbReference>
<protein>
    <submittedName>
        <fullName evidence="8">Aerobic-type carbon monoxide dehydrogenase, small subunit CoxS/CutS homologs</fullName>
    </submittedName>
</protein>
<dbReference type="GO" id="GO:0046872">
    <property type="term" value="F:metal ion binding"/>
    <property type="evidence" value="ECO:0007669"/>
    <property type="project" value="UniProtKB-KW"/>
</dbReference>
<dbReference type="EMBL" id="DF238840">
    <property type="protein sequence ID" value="GAF25007.1"/>
    <property type="molecule type" value="Genomic_DNA"/>
</dbReference>
<dbReference type="InterPro" id="IPR002888">
    <property type="entry name" value="2Fe-2S-bd"/>
</dbReference>
<keyword evidence="3" id="KW-0560">Oxidoreductase</keyword>
<comment type="pathway">
    <text evidence="6">Alkaloid degradation; nicotine degradation.</text>
</comment>
<evidence type="ECO:0000256" key="5">
    <source>
        <dbReference type="ARBA" id="ARBA00023014"/>
    </source>
</evidence>
<dbReference type="InterPro" id="IPR012675">
    <property type="entry name" value="Beta-grasp_dom_sf"/>
</dbReference>
<evidence type="ECO:0000256" key="6">
    <source>
        <dbReference type="ARBA" id="ARBA00060707"/>
    </source>
</evidence>
<keyword evidence="5" id="KW-0411">Iron-sulfur</keyword>
<dbReference type="Gene3D" id="3.10.20.30">
    <property type="match status" value="1"/>
</dbReference>
<accession>A0A0S6U989</accession>
<evidence type="ECO:0000313" key="8">
    <source>
        <dbReference type="EMBL" id="GAF25007.1"/>
    </source>
</evidence>
<name>A0A0S6U989_NEOTH</name>
<proteinExistence type="predicted"/>
<dbReference type="PANTHER" id="PTHR44379">
    <property type="entry name" value="OXIDOREDUCTASE WITH IRON-SULFUR SUBUNIT"/>
    <property type="match status" value="1"/>
</dbReference>
<organism evidence="8">
    <name type="scientific">Moorella thermoacetica Y72</name>
    <dbReference type="NCBI Taxonomy" id="1325331"/>
    <lineage>
        <taxon>Bacteria</taxon>
        <taxon>Bacillati</taxon>
        <taxon>Bacillota</taxon>
        <taxon>Clostridia</taxon>
        <taxon>Neomoorellales</taxon>
        <taxon>Neomoorellaceae</taxon>
        <taxon>Neomoorella</taxon>
    </lineage>
</organism>
<feature type="domain" description="2Fe-2S ferredoxin-type" evidence="7">
    <location>
        <begin position="4"/>
        <end position="80"/>
    </location>
</feature>
<dbReference type="RefSeq" id="WP_025773118.1">
    <property type="nucleotide sequence ID" value="NZ_DF238840.1"/>
</dbReference>
<dbReference type="AlphaFoldDB" id="A0A0S6U989"/>
<reference evidence="8" key="1">
    <citation type="journal article" date="2014" name="Gene">
        <title>Genome-guided analysis of transformation efficiency and carbon dioxide assimilation by Moorella thermoacetica Y72.</title>
        <authorList>
            <person name="Tsukahara K."/>
            <person name="Kita A."/>
            <person name="Nakashimada Y."/>
            <person name="Hoshino T."/>
            <person name="Murakami K."/>
        </authorList>
    </citation>
    <scope>NUCLEOTIDE SEQUENCE [LARGE SCALE GENOMIC DNA]</scope>
    <source>
        <strain evidence="8">Y72</strain>
    </source>
</reference>
<dbReference type="Proteomes" id="UP000063718">
    <property type="component" value="Unassembled WGS sequence"/>
</dbReference>
<dbReference type="Pfam" id="PF01799">
    <property type="entry name" value="Fer2_2"/>
    <property type="match status" value="1"/>
</dbReference>